<evidence type="ECO:0000256" key="3">
    <source>
        <dbReference type="ARBA" id="ARBA00022741"/>
    </source>
</evidence>
<dbReference type="EMBL" id="UFYD01000001">
    <property type="protein sequence ID" value="STC99420.1"/>
    <property type="molecule type" value="Genomic_DNA"/>
</dbReference>
<reference evidence="6 9" key="1">
    <citation type="submission" date="2016-02" db="EMBL/GenBank/DDBJ databases">
        <authorList>
            <person name="Nicholson A.C."/>
            <person name="Humrighouse B.W."/>
            <person name="Loparev V."/>
            <person name="Emery B."/>
            <person name="Graziano J."/>
            <person name="McQuiston J.R."/>
        </authorList>
    </citation>
    <scope>NUCLEOTIDE SEQUENCE [LARGE SCALE GENOMIC DNA]</scope>
    <source>
        <strain evidence="6 9">E6809</strain>
    </source>
</reference>
<evidence type="ECO:0000256" key="2">
    <source>
        <dbReference type="ARBA" id="ARBA00022448"/>
    </source>
</evidence>
<proteinExistence type="inferred from homology"/>
<keyword evidence="8" id="KW-0378">Hydrolase</keyword>
<dbReference type="PROSITE" id="PS50893">
    <property type="entry name" value="ABC_TRANSPORTER_2"/>
    <property type="match status" value="1"/>
</dbReference>
<gene>
    <name evidence="8" type="primary">tagH</name>
    <name evidence="6" type="ORF">AYC66_01015</name>
    <name evidence="7" type="ORF">BAY09_03345</name>
    <name evidence="8" type="ORF">NCTC10588_01300</name>
</gene>
<reference evidence="7" key="2">
    <citation type="submission" date="2016-06" db="EMBL/GenBank/DDBJ databases">
        <authorList>
            <person name="Nicholson A.C."/>
        </authorList>
    </citation>
    <scope>NUCLEOTIDE SEQUENCE [LARGE SCALE GENOMIC DNA]</scope>
    <source>
        <strain evidence="7">E6809</strain>
    </source>
</reference>
<comment type="similarity">
    <text evidence="1">Belongs to the ABC transporter superfamily.</text>
</comment>
<evidence type="ECO:0000313" key="9">
    <source>
        <dbReference type="Proteomes" id="UP000189738"/>
    </source>
</evidence>
<evidence type="ECO:0000256" key="4">
    <source>
        <dbReference type="ARBA" id="ARBA00022840"/>
    </source>
</evidence>
<dbReference type="PANTHER" id="PTHR46743">
    <property type="entry name" value="TEICHOIC ACIDS EXPORT ATP-BINDING PROTEIN TAGH"/>
    <property type="match status" value="1"/>
</dbReference>
<feature type="domain" description="ABC transporter" evidence="5">
    <location>
        <begin position="44"/>
        <end position="269"/>
    </location>
</feature>
<dbReference type="CDD" id="cd03220">
    <property type="entry name" value="ABC_KpsT_Wzt"/>
    <property type="match status" value="1"/>
</dbReference>
<dbReference type="Proteomes" id="UP000254876">
    <property type="component" value="Unassembled WGS sequence"/>
</dbReference>
<dbReference type="AlphaFoldDB" id="A0A1T3DUJ9"/>
<organism evidence="8 10">
    <name type="scientific">Elizabethkingia anophelis</name>
    <dbReference type="NCBI Taxonomy" id="1117645"/>
    <lineage>
        <taxon>Bacteria</taxon>
        <taxon>Pseudomonadati</taxon>
        <taxon>Bacteroidota</taxon>
        <taxon>Flavobacteriia</taxon>
        <taxon>Flavobacteriales</taxon>
        <taxon>Weeksellaceae</taxon>
        <taxon>Elizabethkingia</taxon>
    </lineage>
</organism>
<dbReference type="Gene3D" id="3.40.50.300">
    <property type="entry name" value="P-loop containing nucleotide triphosphate hydrolases"/>
    <property type="match status" value="1"/>
</dbReference>
<dbReference type="InterPro" id="IPR015860">
    <property type="entry name" value="ABC_transpr_TagH-like"/>
</dbReference>
<dbReference type="SMART" id="SM00382">
    <property type="entry name" value="AAA"/>
    <property type="match status" value="1"/>
</dbReference>
<sequence>MKDIALEVENLSKQYRLGQVGTGTLSHDLNRWWHKIRGKEDPYLKIGEVNDRTKSGDSDYVWALQDVNFKIEQGDAVGIIGRNGAGKSTLLKLLSKVTKPTTGNIKVKGRIASLLEVGTGFHPEMTGRENIFLNGAILGMTRREITSKFDEIVDFAGVERYVDTPVKRYSSGMYVRLAFAVAAHLESEILIVDEVLAVGDAEFQKKCLGKMGDVSKGQGRTVLFVSHNMASVQSLCNKGILMEQGTLKYNGDIEKCIENYLKSEKESDFIINDFSNYKYLDSEFFMPIEFSLLSEIHKPILGFVKNDENILVKIIFEAKALDPKLTFGIAVYNMTDELLFWSFNRDNAFAFWPKVQIGINEVFIEIPKRVLNEGDYKLRLMASIHYKYWIIEPTEKAPAIILSIKGGLSDSEFWIEKRPGLIAPVLNFLNKKNDD</sequence>
<evidence type="ECO:0000256" key="1">
    <source>
        <dbReference type="ARBA" id="ARBA00005417"/>
    </source>
</evidence>
<dbReference type="InterPro" id="IPR003593">
    <property type="entry name" value="AAA+_ATPase"/>
</dbReference>
<evidence type="ECO:0000259" key="5">
    <source>
        <dbReference type="PROSITE" id="PS50893"/>
    </source>
</evidence>
<dbReference type="GO" id="GO:0140359">
    <property type="term" value="F:ABC-type transporter activity"/>
    <property type="evidence" value="ECO:0007669"/>
    <property type="project" value="InterPro"/>
</dbReference>
<dbReference type="EMBL" id="MAHS01000010">
    <property type="protein sequence ID" value="OPB49081.1"/>
    <property type="molecule type" value="Genomic_DNA"/>
</dbReference>
<dbReference type="PANTHER" id="PTHR46743:SF2">
    <property type="entry name" value="TEICHOIC ACIDS EXPORT ATP-BINDING PROTEIN TAGH"/>
    <property type="match status" value="1"/>
</dbReference>
<keyword evidence="4 8" id="KW-0067">ATP-binding</keyword>
<dbReference type="EMBL" id="CP014339">
    <property type="protein sequence ID" value="AQX49346.1"/>
    <property type="molecule type" value="Genomic_DNA"/>
</dbReference>
<accession>A0A1T3DUJ9</accession>
<protein>
    <submittedName>
        <fullName evidence="8">Teichoic acids export ATP-binding protein TagH</fullName>
        <ecNumber evidence="8">3.6.3.40</ecNumber>
    </submittedName>
</protein>
<evidence type="ECO:0000313" key="10">
    <source>
        <dbReference type="Proteomes" id="UP000254876"/>
    </source>
</evidence>
<reference evidence="8 10" key="3">
    <citation type="submission" date="2018-06" db="EMBL/GenBank/DDBJ databases">
        <authorList>
            <consortium name="Pathogen Informatics"/>
            <person name="Doyle S."/>
        </authorList>
    </citation>
    <scope>NUCLEOTIDE SEQUENCE [LARGE SCALE GENOMIC DNA]</scope>
    <source>
        <strain evidence="8 10">NCTC10588</strain>
    </source>
</reference>
<evidence type="ECO:0000313" key="8">
    <source>
        <dbReference type="EMBL" id="STC99420.1"/>
    </source>
</evidence>
<dbReference type="Proteomes" id="UP000189738">
    <property type="component" value="Chromosome"/>
</dbReference>
<evidence type="ECO:0000313" key="7">
    <source>
        <dbReference type="EMBL" id="OPB49081.1"/>
    </source>
</evidence>
<keyword evidence="3" id="KW-0547">Nucleotide-binding</keyword>
<keyword evidence="2" id="KW-0813">Transport</keyword>
<dbReference type="InterPro" id="IPR027417">
    <property type="entry name" value="P-loop_NTPase"/>
</dbReference>
<dbReference type="RefSeq" id="WP_078674346.1">
    <property type="nucleotide sequence ID" value="NZ_BQKS01000010.1"/>
</dbReference>
<dbReference type="InterPro" id="IPR050683">
    <property type="entry name" value="Bact_Polysacc_Export_ATP-bd"/>
</dbReference>
<dbReference type="GO" id="GO:0005524">
    <property type="term" value="F:ATP binding"/>
    <property type="evidence" value="ECO:0007669"/>
    <property type="project" value="UniProtKB-KW"/>
</dbReference>
<evidence type="ECO:0000313" key="6">
    <source>
        <dbReference type="EMBL" id="AQX49346.1"/>
    </source>
</evidence>
<dbReference type="SUPFAM" id="SSF52540">
    <property type="entry name" value="P-loop containing nucleoside triphosphate hydrolases"/>
    <property type="match status" value="1"/>
</dbReference>
<dbReference type="GO" id="GO:0016887">
    <property type="term" value="F:ATP hydrolysis activity"/>
    <property type="evidence" value="ECO:0007669"/>
    <property type="project" value="InterPro"/>
</dbReference>
<dbReference type="Pfam" id="PF00005">
    <property type="entry name" value="ABC_tran"/>
    <property type="match status" value="1"/>
</dbReference>
<dbReference type="GO" id="GO:0016020">
    <property type="term" value="C:membrane"/>
    <property type="evidence" value="ECO:0007669"/>
    <property type="project" value="InterPro"/>
</dbReference>
<dbReference type="InterPro" id="IPR003439">
    <property type="entry name" value="ABC_transporter-like_ATP-bd"/>
</dbReference>
<name>A0A1T3DUJ9_9FLAO</name>
<dbReference type="EC" id="3.6.3.40" evidence="8"/>